<feature type="domain" description="Hemerythrin-like" evidence="2">
    <location>
        <begin position="20"/>
        <end position="138"/>
    </location>
</feature>
<dbReference type="KEGG" id="smo:SELMODRAFT_114354"/>
<proteinExistence type="predicted"/>
<keyword evidence="4" id="KW-1185">Reference proteome</keyword>
<dbReference type="PANTHER" id="PTHR35585:SF1">
    <property type="entry name" value="HHE DOMAIN PROTEIN (AFU_ORTHOLOGUE AFUA_4G00730)"/>
    <property type="match status" value="1"/>
</dbReference>
<evidence type="ECO:0000313" key="3">
    <source>
        <dbReference type="EMBL" id="EFJ17664.1"/>
    </source>
</evidence>
<dbReference type="Gramene" id="EFJ17664">
    <property type="protein sequence ID" value="EFJ17664"/>
    <property type="gene ID" value="SELMODRAFT_114354"/>
</dbReference>
<gene>
    <name evidence="3" type="ORF">SELMODRAFT_114354</name>
</gene>
<dbReference type="PANTHER" id="PTHR35585">
    <property type="entry name" value="HHE DOMAIN PROTEIN (AFU_ORTHOLOGUE AFUA_4G00730)"/>
    <property type="match status" value="1"/>
</dbReference>
<organism evidence="4">
    <name type="scientific">Selaginella moellendorffii</name>
    <name type="common">Spikemoss</name>
    <dbReference type="NCBI Taxonomy" id="88036"/>
    <lineage>
        <taxon>Eukaryota</taxon>
        <taxon>Viridiplantae</taxon>
        <taxon>Streptophyta</taxon>
        <taxon>Embryophyta</taxon>
        <taxon>Tracheophyta</taxon>
        <taxon>Lycopodiopsida</taxon>
        <taxon>Selaginellales</taxon>
        <taxon>Selaginellaceae</taxon>
        <taxon>Selaginella</taxon>
    </lineage>
</organism>
<feature type="region of interest" description="Disordered" evidence="1">
    <location>
        <begin position="1"/>
        <end position="24"/>
    </location>
</feature>
<dbReference type="STRING" id="88036.D8SDQ0"/>
<dbReference type="Pfam" id="PF01814">
    <property type="entry name" value="Hemerythrin"/>
    <property type="match status" value="1"/>
</dbReference>
<dbReference type="AlphaFoldDB" id="D8SDQ0"/>
<reference evidence="3 4" key="1">
    <citation type="journal article" date="2011" name="Science">
        <title>The Selaginella genome identifies genetic changes associated with the evolution of vascular plants.</title>
        <authorList>
            <person name="Banks J.A."/>
            <person name="Nishiyama T."/>
            <person name="Hasebe M."/>
            <person name="Bowman J.L."/>
            <person name="Gribskov M."/>
            <person name="dePamphilis C."/>
            <person name="Albert V.A."/>
            <person name="Aono N."/>
            <person name="Aoyama T."/>
            <person name="Ambrose B.A."/>
            <person name="Ashton N.W."/>
            <person name="Axtell M.J."/>
            <person name="Barker E."/>
            <person name="Barker M.S."/>
            <person name="Bennetzen J.L."/>
            <person name="Bonawitz N.D."/>
            <person name="Chapple C."/>
            <person name="Cheng C."/>
            <person name="Correa L.G."/>
            <person name="Dacre M."/>
            <person name="DeBarry J."/>
            <person name="Dreyer I."/>
            <person name="Elias M."/>
            <person name="Engstrom E.M."/>
            <person name="Estelle M."/>
            <person name="Feng L."/>
            <person name="Finet C."/>
            <person name="Floyd S.K."/>
            <person name="Frommer W.B."/>
            <person name="Fujita T."/>
            <person name="Gramzow L."/>
            <person name="Gutensohn M."/>
            <person name="Harholt J."/>
            <person name="Hattori M."/>
            <person name="Heyl A."/>
            <person name="Hirai T."/>
            <person name="Hiwatashi Y."/>
            <person name="Ishikawa M."/>
            <person name="Iwata M."/>
            <person name="Karol K.G."/>
            <person name="Koehler B."/>
            <person name="Kolukisaoglu U."/>
            <person name="Kubo M."/>
            <person name="Kurata T."/>
            <person name="Lalonde S."/>
            <person name="Li K."/>
            <person name="Li Y."/>
            <person name="Litt A."/>
            <person name="Lyons E."/>
            <person name="Manning G."/>
            <person name="Maruyama T."/>
            <person name="Michael T.P."/>
            <person name="Mikami K."/>
            <person name="Miyazaki S."/>
            <person name="Morinaga S."/>
            <person name="Murata T."/>
            <person name="Mueller-Roeber B."/>
            <person name="Nelson D.R."/>
            <person name="Obara M."/>
            <person name="Oguri Y."/>
            <person name="Olmstead R.G."/>
            <person name="Onodera N."/>
            <person name="Petersen B.L."/>
            <person name="Pils B."/>
            <person name="Prigge M."/>
            <person name="Rensing S.A."/>
            <person name="Riano-Pachon D.M."/>
            <person name="Roberts A.W."/>
            <person name="Sato Y."/>
            <person name="Scheller H.V."/>
            <person name="Schulz B."/>
            <person name="Schulz C."/>
            <person name="Shakirov E.V."/>
            <person name="Shibagaki N."/>
            <person name="Shinohara N."/>
            <person name="Shippen D.E."/>
            <person name="Soerensen I."/>
            <person name="Sotooka R."/>
            <person name="Sugimoto N."/>
            <person name="Sugita M."/>
            <person name="Sumikawa N."/>
            <person name="Tanurdzic M."/>
            <person name="Theissen G."/>
            <person name="Ulvskov P."/>
            <person name="Wakazuki S."/>
            <person name="Weng J.K."/>
            <person name="Willats W.W."/>
            <person name="Wipf D."/>
            <person name="Wolf P.G."/>
            <person name="Yang L."/>
            <person name="Zimmer A.D."/>
            <person name="Zhu Q."/>
            <person name="Mitros T."/>
            <person name="Hellsten U."/>
            <person name="Loque D."/>
            <person name="Otillar R."/>
            <person name="Salamov A."/>
            <person name="Schmutz J."/>
            <person name="Shapiro H."/>
            <person name="Lindquist E."/>
            <person name="Lucas S."/>
            <person name="Rokhsar D."/>
            <person name="Grigoriev I.V."/>
        </authorList>
    </citation>
    <scope>NUCLEOTIDE SEQUENCE [LARGE SCALE GENOMIC DNA]</scope>
</reference>
<dbReference type="InParanoid" id="D8SDQ0"/>
<protein>
    <recommendedName>
        <fullName evidence="2">Hemerythrin-like domain-containing protein</fullName>
    </recommendedName>
</protein>
<sequence length="202" mass="22990">MTQQQQHHEEASAKGGSSSDIIERVKKDHEELDDYYKHYKKSLKDGDGEAALKWFNQFVWEICRHSVSEELVLYPMMETMGDRGKKLADKSREDHHKVKEMLAEMESMSDAKEMEPKMDKLMEELREHIKLEESEDLALVEKEVGLGARETAGATFALGKSIAPTRPHTMVPEKPVVVEAALGLLATPMDKLRDMFTSFPKA</sequence>
<dbReference type="eggNOG" id="ENOG502S054">
    <property type="taxonomic scope" value="Eukaryota"/>
</dbReference>
<dbReference type="InterPro" id="IPR012312">
    <property type="entry name" value="Hemerythrin-like"/>
</dbReference>
<evidence type="ECO:0000256" key="1">
    <source>
        <dbReference type="SAM" id="MobiDB-lite"/>
    </source>
</evidence>
<evidence type="ECO:0000313" key="4">
    <source>
        <dbReference type="Proteomes" id="UP000001514"/>
    </source>
</evidence>
<dbReference type="HOGENOM" id="CLU_079417_0_0_1"/>
<name>D8SDQ0_SELML</name>
<evidence type="ECO:0000259" key="2">
    <source>
        <dbReference type="Pfam" id="PF01814"/>
    </source>
</evidence>
<dbReference type="Proteomes" id="UP000001514">
    <property type="component" value="Unassembled WGS sequence"/>
</dbReference>
<dbReference type="Gene3D" id="1.20.120.520">
    <property type="entry name" value="nmb1532 protein domain like"/>
    <property type="match status" value="1"/>
</dbReference>
<dbReference type="EMBL" id="GL377613">
    <property type="protein sequence ID" value="EFJ17664.1"/>
    <property type="molecule type" value="Genomic_DNA"/>
</dbReference>
<dbReference type="OrthoDB" id="1933157at2759"/>
<dbReference type="OMA" id="IEDMFDQ"/>
<feature type="compositionally biased region" description="Basic and acidic residues" evidence="1">
    <location>
        <begin position="1"/>
        <end position="12"/>
    </location>
</feature>
<accession>D8SDQ0</accession>